<feature type="transmembrane region" description="Helical" evidence="8">
    <location>
        <begin position="316"/>
        <end position="335"/>
    </location>
</feature>
<feature type="transmembrane region" description="Helical" evidence="8">
    <location>
        <begin position="53"/>
        <end position="76"/>
    </location>
</feature>
<proteinExistence type="inferred from homology"/>
<feature type="transmembrane region" description="Helical" evidence="8">
    <location>
        <begin position="274"/>
        <end position="296"/>
    </location>
</feature>
<accession>A0A067CYU4</accession>
<evidence type="ECO:0000256" key="3">
    <source>
        <dbReference type="ARBA" id="ARBA00022692"/>
    </source>
</evidence>
<reference evidence="10 11" key="1">
    <citation type="journal article" date="2013" name="PLoS Genet.">
        <title>Distinctive expansion of potential virulence genes in the genome of the oomycete fish pathogen Saprolegnia parasitica.</title>
        <authorList>
            <person name="Jiang R.H."/>
            <person name="de Bruijn I."/>
            <person name="Haas B.J."/>
            <person name="Belmonte R."/>
            <person name="Lobach L."/>
            <person name="Christie J."/>
            <person name="van den Ackerveken G."/>
            <person name="Bottin A."/>
            <person name="Bulone V."/>
            <person name="Diaz-Moreno S.M."/>
            <person name="Dumas B."/>
            <person name="Fan L."/>
            <person name="Gaulin E."/>
            <person name="Govers F."/>
            <person name="Grenville-Briggs L.J."/>
            <person name="Horner N.R."/>
            <person name="Levin J.Z."/>
            <person name="Mammella M."/>
            <person name="Meijer H.J."/>
            <person name="Morris P."/>
            <person name="Nusbaum C."/>
            <person name="Oome S."/>
            <person name="Phillips A.J."/>
            <person name="van Rooyen D."/>
            <person name="Rzeszutek E."/>
            <person name="Saraiva M."/>
            <person name="Secombes C.J."/>
            <person name="Seidl M.F."/>
            <person name="Snel B."/>
            <person name="Stassen J.H."/>
            <person name="Sykes S."/>
            <person name="Tripathy S."/>
            <person name="van den Berg H."/>
            <person name="Vega-Arreguin J.C."/>
            <person name="Wawra S."/>
            <person name="Young S.K."/>
            <person name="Zeng Q."/>
            <person name="Dieguez-Uribeondo J."/>
            <person name="Russ C."/>
            <person name="Tyler B.M."/>
            <person name="van West P."/>
        </authorList>
    </citation>
    <scope>NUCLEOTIDE SEQUENCE [LARGE SCALE GENOMIC DNA]</scope>
    <source>
        <strain evidence="10 11">CBS 223.65</strain>
    </source>
</reference>
<keyword evidence="2" id="KW-0813">Transport</keyword>
<dbReference type="RefSeq" id="XP_012195329.1">
    <property type="nucleotide sequence ID" value="XM_012339939.1"/>
</dbReference>
<feature type="transmembrane region" description="Helical" evidence="8">
    <location>
        <begin position="83"/>
        <end position="103"/>
    </location>
</feature>
<dbReference type="OrthoDB" id="6770063at2759"/>
<dbReference type="OMA" id="PLVHACY"/>
<feature type="region of interest" description="Disordered" evidence="7">
    <location>
        <begin position="620"/>
        <end position="647"/>
    </location>
</feature>
<evidence type="ECO:0000256" key="2">
    <source>
        <dbReference type="ARBA" id="ARBA00022448"/>
    </source>
</evidence>
<dbReference type="Pfam" id="PF00078">
    <property type="entry name" value="RVT_1"/>
    <property type="match status" value="1"/>
</dbReference>
<dbReference type="PANTHER" id="PTHR23505">
    <property type="entry name" value="SPINSTER"/>
    <property type="match status" value="1"/>
</dbReference>
<evidence type="ECO:0000256" key="6">
    <source>
        <dbReference type="ARBA" id="ARBA00024338"/>
    </source>
</evidence>
<dbReference type="PANTHER" id="PTHR23505:SF79">
    <property type="entry name" value="PROTEIN SPINSTER"/>
    <property type="match status" value="1"/>
</dbReference>
<feature type="transmembrane region" description="Helical" evidence="8">
    <location>
        <begin position="12"/>
        <end position="33"/>
    </location>
</feature>
<protein>
    <recommendedName>
        <fullName evidence="9">Major facilitator superfamily (MFS) profile domain-containing protein</fullName>
    </recommendedName>
</protein>
<keyword evidence="5 8" id="KW-0472">Membrane</keyword>
<evidence type="ECO:0000313" key="11">
    <source>
        <dbReference type="Proteomes" id="UP000030745"/>
    </source>
</evidence>
<feature type="transmembrane region" description="Helical" evidence="8">
    <location>
        <begin position="436"/>
        <end position="456"/>
    </location>
</feature>
<dbReference type="EMBL" id="KK583191">
    <property type="protein sequence ID" value="KDO34440.1"/>
    <property type="molecule type" value="Genomic_DNA"/>
</dbReference>
<dbReference type="KEGG" id="spar:SPRG_19145"/>
<dbReference type="AlphaFoldDB" id="A0A067CYU4"/>
<dbReference type="Gene3D" id="1.20.1250.20">
    <property type="entry name" value="MFS general substrate transporter like domains"/>
    <property type="match status" value="1"/>
</dbReference>
<sequence>MLRLELSAKQVLLMLCVINFLNFFDRGLIPGAPIEFQAFVQSAHNVSSSHVSVYIGLLQTSFIGSLSIFVCVFGYLSRTQRPFFLTALGLSVWLLALVCCALAKPLNSFYVLLVGRLVSGIGEASFQATAPAFIDAFAPPTKRTLWLGAFFALVAVGEAVGFSVSALLAASVGWDVGYYLTAILALPLVHACYHFVPHELNKPTLSPECAPNEDALLPSATTSYWRTTWQVLCNPIFATATLGWAAYAFTIGGLSTFAPALFIGLGVLDVSVASIAMGGIVVVSSLTGALLGGYLLDRSCRDHEDDRHFRLRKASLQMLGSMSLGVALLFLSMCALDGPPIVVLALILLGLMCVLMSQAPLTTVVLLSVKWSQRSYAVGLNTLLMHLLGDVPAVVILGALKDRWAPHCGSVVDINGSDVLDPNCHLDATGLRATLAFAYGWLLWAVLFWGATYYLARARTTSTDVEIDGDMMTMPQTPTLRPIVLLNGIRKAVSVMVLKRIQPKLDKQIGAYQSGFRPGRSTADVVWSHKWRIARIRQYEEQFSILGIDFSRAFDTIDRAKLLAVLRGFLDDDEVRLVRMLLTTTTLRLRIDGKSHSPFAADRDAWKESTELVIMGLTRGHKRRRATTEEHDAPPRRRLRSHGPASE</sequence>
<feature type="compositionally biased region" description="Basic and acidic residues" evidence="7">
    <location>
        <begin position="626"/>
        <end position="635"/>
    </location>
</feature>
<feature type="transmembrane region" description="Helical" evidence="8">
    <location>
        <begin position="176"/>
        <end position="196"/>
    </location>
</feature>
<comment type="similarity">
    <text evidence="6">Belongs to the major facilitator superfamily. Spinster (TC 2.A.1.49) family.</text>
</comment>
<dbReference type="PROSITE" id="PS50850">
    <property type="entry name" value="MFS"/>
    <property type="match status" value="1"/>
</dbReference>
<evidence type="ECO:0000259" key="9">
    <source>
        <dbReference type="PROSITE" id="PS50850"/>
    </source>
</evidence>
<dbReference type="InterPro" id="IPR020846">
    <property type="entry name" value="MFS_dom"/>
</dbReference>
<evidence type="ECO:0000256" key="7">
    <source>
        <dbReference type="SAM" id="MobiDB-lite"/>
    </source>
</evidence>
<dbReference type="InterPro" id="IPR011701">
    <property type="entry name" value="MFS"/>
</dbReference>
<dbReference type="InterPro" id="IPR036259">
    <property type="entry name" value="MFS_trans_sf"/>
</dbReference>
<dbReference type="Proteomes" id="UP000030745">
    <property type="component" value="Unassembled WGS sequence"/>
</dbReference>
<dbReference type="GO" id="GO:0016020">
    <property type="term" value="C:membrane"/>
    <property type="evidence" value="ECO:0007669"/>
    <property type="project" value="UniProtKB-SubCell"/>
</dbReference>
<name>A0A067CYU4_SAPPC</name>
<dbReference type="InterPro" id="IPR000477">
    <property type="entry name" value="RT_dom"/>
</dbReference>
<gene>
    <name evidence="10" type="ORF">SPRG_19145</name>
</gene>
<comment type="subcellular location">
    <subcellularLocation>
        <location evidence="1">Membrane</location>
        <topology evidence="1">Multi-pass membrane protein</topology>
    </subcellularLocation>
</comment>
<dbReference type="GeneID" id="24140578"/>
<evidence type="ECO:0000256" key="1">
    <source>
        <dbReference type="ARBA" id="ARBA00004141"/>
    </source>
</evidence>
<dbReference type="VEuPathDB" id="FungiDB:SPRG_19145"/>
<dbReference type="GO" id="GO:0022857">
    <property type="term" value="F:transmembrane transporter activity"/>
    <property type="evidence" value="ECO:0007669"/>
    <property type="project" value="InterPro"/>
</dbReference>
<feature type="transmembrane region" description="Helical" evidence="8">
    <location>
        <begin position="145"/>
        <end position="170"/>
    </location>
</feature>
<evidence type="ECO:0000313" key="10">
    <source>
        <dbReference type="EMBL" id="KDO34440.1"/>
    </source>
</evidence>
<dbReference type="InterPro" id="IPR043502">
    <property type="entry name" value="DNA/RNA_pol_sf"/>
</dbReference>
<dbReference type="InterPro" id="IPR044770">
    <property type="entry name" value="MFS_spinster-like"/>
</dbReference>
<dbReference type="Pfam" id="PF07690">
    <property type="entry name" value="MFS_1"/>
    <property type="match status" value="1"/>
</dbReference>
<keyword evidence="11" id="KW-1185">Reference proteome</keyword>
<evidence type="ECO:0000256" key="8">
    <source>
        <dbReference type="SAM" id="Phobius"/>
    </source>
</evidence>
<feature type="transmembrane region" description="Helical" evidence="8">
    <location>
        <begin position="376"/>
        <end position="400"/>
    </location>
</feature>
<feature type="transmembrane region" description="Helical" evidence="8">
    <location>
        <begin position="244"/>
        <end position="268"/>
    </location>
</feature>
<feature type="domain" description="Major facilitator superfamily (MFS) profile" evidence="9">
    <location>
        <begin position="11"/>
        <end position="459"/>
    </location>
</feature>
<evidence type="ECO:0000256" key="4">
    <source>
        <dbReference type="ARBA" id="ARBA00022989"/>
    </source>
</evidence>
<evidence type="ECO:0000256" key="5">
    <source>
        <dbReference type="ARBA" id="ARBA00023136"/>
    </source>
</evidence>
<dbReference type="SUPFAM" id="SSF56672">
    <property type="entry name" value="DNA/RNA polymerases"/>
    <property type="match status" value="1"/>
</dbReference>
<dbReference type="SUPFAM" id="SSF103473">
    <property type="entry name" value="MFS general substrate transporter"/>
    <property type="match status" value="1"/>
</dbReference>
<feature type="transmembrane region" description="Helical" evidence="8">
    <location>
        <begin position="341"/>
        <end position="369"/>
    </location>
</feature>
<keyword evidence="4 8" id="KW-1133">Transmembrane helix</keyword>
<keyword evidence="3 8" id="KW-0812">Transmembrane</keyword>
<organism evidence="10 11">
    <name type="scientific">Saprolegnia parasitica (strain CBS 223.65)</name>
    <dbReference type="NCBI Taxonomy" id="695850"/>
    <lineage>
        <taxon>Eukaryota</taxon>
        <taxon>Sar</taxon>
        <taxon>Stramenopiles</taxon>
        <taxon>Oomycota</taxon>
        <taxon>Saprolegniomycetes</taxon>
        <taxon>Saprolegniales</taxon>
        <taxon>Saprolegniaceae</taxon>
        <taxon>Saprolegnia</taxon>
    </lineage>
</organism>